<feature type="non-terminal residue" evidence="2">
    <location>
        <position position="96"/>
    </location>
</feature>
<comment type="caution">
    <text evidence="2">The sequence shown here is derived from an EMBL/GenBank/DDBJ whole genome shotgun (WGS) entry which is preliminary data.</text>
</comment>
<name>A0A0G1BUN5_9BACT</name>
<evidence type="ECO:0000256" key="1">
    <source>
        <dbReference type="SAM" id="Coils"/>
    </source>
</evidence>
<proteinExistence type="predicted"/>
<dbReference type="EMBL" id="LCCZ01000061">
    <property type="protein sequence ID" value="KKS41098.1"/>
    <property type="molecule type" value="Genomic_DNA"/>
</dbReference>
<dbReference type="Proteomes" id="UP000034875">
    <property type="component" value="Unassembled WGS sequence"/>
</dbReference>
<dbReference type="Gene3D" id="1.20.58.410">
    <property type="entry name" value="Release factor"/>
    <property type="match status" value="1"/>
</dbReference>
<accession>A0A0G1BUN5</accession>
<feature type="coiled-coil region" evidence="1">
    <location>
        <begin position="50"/>
        <end position="80"/>
    </location>
</feature>
<evidence type="ECO:0000313" key="3">
    <source>
        <dbReference type="Proteomes" id="UP000034875"/>
    </source>
</evidence>
<sequence>MEELKQRLEEIKSRLDKIKTKLNPEKLAAEAVELEKKSILPDFWGNDQAAQKIMRRLSDLKQQIEEIDVLDKQIGDAQAAFDLEMLPELEDKLSQL</sequence>
<reference evidence="2 3" key="1">
    <citation type="journal article" date="2015" name="Nature">
        <title>rRNA introns, odd ribosomes, and small enigmatic genomes across a large radiation of phyla.</title>
        <authorList>
            <person name="Brown C.T."/>
            <person name="Hug L.A."/>
            <person name="Thomas B.C."/>
            <person name="Sharon I."/>
            <person name="Castelle C.J."/>
            <person name="Singh A."/>
            <person name="Wilkins M.J."/>
            <person name="Williams K.H."/>
            <person name="Banfield J.F."/>
        </authorList>
    </citation>
    <scope>NUCLEOTIDE SEQUENCE [LARGE SCALE GENOMIC DNA]</scope>
</reference>
<gene>
    <name evidence="2" type="ORF">UV05_C0061G0007</name>
</gene>
<keyword evidence="1" id="KW-0175">Coiled coil</keyword>
<organism evidence="2 3">
    <name type="scientific">candidate division CPR1 bacterium GW2011_GWA2_42_17</name>
    <dbReference type="NCBI Taxonomy" id="1618341"/>
    <lineage>
        <taxon>Bacteria</taxon>
        <taxon>candidate division CPR1</taxon>
    </lineage>
</organism>
<protein>
    <submittedName>
        <fullName evidence="2">Peptide chain release factor 2</fullName>
    </submittedName>
</protein>
<dbReference type="AlphaFoldDB" id="A0A0G1BUN5"/>
<evidence type="ECO:0000313" key="2">
    <source>
        <dbReference type="EMBL" id="KKS41098.1"/>
    </source>
</evidence>